<dbReference type="Proteomes" id="UP000310334">
    <property type="component" value="Unassembled WGS sequence"/>
</dbReference>
<keyword evidence="3" id="KW-1185">Reference proteome</keyword>
<evidence type="ECO:0000313" key="2">
    <source>
        <dbReference type="EMBL" id="THF80132.1"/>
    </source>
</evidence>
<dbReference type="Pfam" id="PF06133">
    <property type="entry name" value="Com_YlbF"/>
    <property type="match status" value="1"/>
</dbReference>
<comment type="similarity">
    <text evidence="1">Belongs to the UPF0342 family.</text>
</comment>
<dbReference type="Gene3D" id="1.20.1500.10">
    <property type="entry name" value="YheA/YmcA-like"/>
    <property type="match status" value="1"/>
</dbReference>
<organism evidence="2 3">
    <name type="scientific">Metabacillus sediminilitoris</name>
    <dbReference type="NCBI Taxonomy" id="2567941"/>
    <lineage>
        <taxon>Bacteria</taxon>
        <taxon>Bacillati</taxon>
        <taxon>Bacillota</taxon>
        <taxon>Bacilli</taxon>
        <taxon>Bacillales</taxon>
        <taxon>Bacillaceae</taxon>
        <taxon>Metabacillus</taxon>
    </lineage>
</organism>
<evidence type="ECO:0000256" key="1">
    <source>
        <dbReference type="HAMAP-Rule" id="MF_01526"/>
    </source>
</evidence>
<evidence type="ECO:0000313" key="3">
    <source>
        <dbReference type="Proteomes" id="UP000310334"/>
    </source>
</evidence>
<dbReference type="RefSeq" id="WP_136353655.1">
    <property type="nucleotide sequence ID" value="NZ_CP046266.1"/>
</dbReference>
<accession>A0A4S4BY17</accession>
<gene>
    <name evidence="2" type="ORF">E6W99_10690</name>
</gene>
<comment type="caution">
    <text evidence="2">The sequence shown here is derived from an EMBL/GenBank/DDBJ whole genome shotgun (WGS) entry which is preliminary data.</text>
</comment>
<dbReference type="InterPro" id="IPR023378">
    <property type="entry name" value="YheA/YmcA-like_dom_sf"/>
</dbReference>
<dbReference type="InterPro" id="IPR010368">
    <property type="entry name" value="Com_YlbF"/>
</dbReference>
<protein>
    <recommendedName>
        <fullName evidence="1">UPF0342 protein E6W99_10690</fullName>
    </recommendedName>
</protein>
<dbReference type="SUPFAM" id="SSF158622">
    <property type="entry name" value="YheA/YmcA-like"/>
    <property type="match status" value="1"/>
</dbReference>
<proteinExistence type="inferred from homology"/>
<name>A0A4S4BY17_9BACI</name>
<dbReference type="OrthoDB" id="9811402at2"/>
<dbReference type="HAMAP" id="MF_01526">
    <property type="entry name" value="UPF0342"/>
    <property type="match status" value="1"/>
</dbReference>
<dbReference type="AlphaFoldDB" id="A0A4S4BY17"/>
<sequence length="115" mass="13420">MSENLYDVAYNLEKALRESDEFKSLKRLYDEVNADESASKMFENFRNIQLNLQQKQMSGEEISEEEIQQAQKSVQLVQQHDKIAQLMAAEQRLSMVVTELNKIIMKPLEEMYGSL</sequence>
<reference evidence="2 3" key="1">
    <citation type="submission" date="2019-04" db="EMBL/GenBank/DDBJ databases">
        <title>Bacillus sediminilitoris sp. nov., isolated from a tidal flat sediment on the East China Sea.</title>
        <authorList>
            <person name="Wei Y."/>
            <person name="Mao H."/>
            <person name="Fang J."/>
        </authorList>
    </citation>
    <scope>NUCLEOTIDE SEQUENCE [LARGE SCALE GENOMIC DNA]</scope>
    <source>
        <strain evidence="2 3">DSL-17</strain>
    </source>
</reference>
<dbReference type="EMBL" id="SSNT01000007">
    <property type="protein sequence ID" value="THF80132.1"/>
    <property type="molecule type" value="Genomic_DNA"/>
</dbReference>